<dbReference type="Proteomes" id="UP001233999">
    <property type="component" value="Unassembled WGS sequence"/>
</dbReference>
<comment type="caution">
    <text evidence="2">The sequence shown here is derived from an EMBL/GenBank/DDBJ whole genome shotgun (WGS) entry which is preliminary data.</text>
</comment>
<keyword evidence="1" id="KW-1133">Transmembrane helix</keyword>
<accession>A0AAD8A8F4</accession>
<dbReference type="AlphaFoldDB" id="A0AAD8A8F4"/>
<feature type="non-terminal residue" evidence="2">
    <location>
        <position position="139"/>
    </location>
</feature>
<gene>
    <name evidence="2" type="ORF">L9F63_014581</name>
</gene>
<evidence type="ECO:0000313" key="3">
    <source>
        <dbReference type="Proteomes" id="UP001233999"/>
    </source>
</evidence>
<dbReference type="EMBL" id="JASPKZ010003082">
    <property type="protein sequence ID" value="KAJ9593986.1"/>
    <property type="molecule type" value="Genomic_DNA"/>
</dbReference>
<evidence type="ECO:0000313" key="2">
    <source>
        <dbReference type="EMBL" id="KAJ9593986.1"/>
    </source>
</evidence>
<evidence type="ECO:0000256" key="1">
    <source>
        <dbReference type="SAM" id="Phobius"/>
    </source>
</evidence>
<keyword evidence="1" id="KW-0812">Transmembrane</keyword>
<keyword evidence="1" id="KW-0472">Membrane</keyword>
<keyword evidence="3" id="KW-1185">Reference proteome</keyword>
<protein>
    <submittedName>
        <fullName evidence="2">Uncharacterized protein</fullName>
    </submittedName>
</protein>
<proteinExistence type="predicted"/>
<reference evidence="2" key="1">
    <citation type="journal article" date="2023" name="IScience">
        <title>Live-bearing cockroach genome reveals convergent evolutionary mechanisms linked to viviparity in insects and beyond.</title>
        <authorList>
            <person name="Fouks B."/>
            <person name="Harrison M.C."/>
            <person name="Mikhailova A.A."/>
            <person name="Marchal E."/>
            <person name="English S."/>
            <person name="Carruthers M."/>
            <person name="Jennings E.C."/>
            <person name="Chiamaka E.L."/>
            <person name="Frigard R.A."/>
            <person name="Pippel M."/>
            <person name="Attardo G.M."/>
            <person name="Benoit J.B."/>
            <person name="Bornberg-Bauer E."/>
            <person name="Tobe S.S."/>
        </authorList>
    </citation>
    <scope>NUCLEOTIDE SEQUENCE</scope>
    <source>
        <strain evidence="2">Stay&amp;Tobe</strain>
    </source>
</reference>
<sequence length="139" mass="16008">IPSILAVHPILSVHPIAWFLWRGFPEALYMLRQLFVGHLLVRFASLIQMLILKLVFLLAASQTSPLVDKSGFVKRFHFHIPLLDVCRIEILWLPLCSLQNLIRWRLRLDSRAFTAGVNMKTLKKISGLLAVVFELEVPR</sequence>
<name>A0AAD8A8F4_DIPPU</name>
<organism evidence="2 3">
    <name type="scientific">Diploptera punctata</name>
    <name type="common">Pacific beetle cockroach</name>
    <dbReference type="NCBI Taxonomy" id="6984"/>
    <lineage>
        <taxon>Eukaryota</taxon>
        <taxon>Metazoa</taxon>
        <taxon>Ecdysozoa</taxon>
        <taxon>Arthropoda</taxon>
        <taxon>Hexapoda</taxon>
        <taxon>Insecta</taxon>
        <taxon>Pterygota</taxon>
        <taxon>Neoptera</taxon>
        <taxon>Polyneoptera</taxon>
        <taxon>Dictyoptera</taxon>
        <taxon>Blattodea</taxon>
        <taxon>Blaberoidea</taxon>
        <taxon>Blaberidae</taxon>
        <taxon>Diplopterinae</taxon>
        <taxon>Diploptera</taxon>
    </lineage>
</organism>
<reference evidence="2" key="2">
    <citation type="submission" date="2023-05" db="EMBL/GenBank/DDBJ databases">
        <authorList>
            <person name="Fouks B."/>
        </authorList>
    </citation>
    <scope>NUCLEOTIDE SEQUENCE</scope>
    <source>
        <strain evidence="2">Stay&amp;Tobe</strain>
        <tissue evidence="2">Testes</tissue>
    </source>
</reference>
<feature type="transmembrane region" description="Helical" evidence="1">
    <location>
        <begin position="39"/>
        <end position="60"/>
    </location>
</feature>
<feature type="non-terminal residue" evidence="2">
    <location>
        <position position="1"/>
    </location>
</feature>